<evidence type="ECO:0000313" key="3">
    <source>
        <dbReference type="Proteomes" id="UP000030140"/>
    </source>
</evidence>
<protein>
    <recommendedName>
        <fullName evidence="4">Lipoprotein</fullName>
    </recommendedName>
</protein>
<dbReference type="PATRIC" id="fig|1300343.5.peg.1607"/>
<keyword evidence="1" id="KW-0732">Signal</keyword>
<evidence type="ECO:0000313" key="2">
    <source>
        <dbReference type="EMBL" id="KGO07768.1"/>
    </source>
</evidence>
<sequence>MKKVVVIFLSLLIFVSCNSDDENSTSDATLIGNRYVYSVLDCENEDPIANSCFASIEFFDSQEVGILPFGDAIYSVGYVIEDKTVRVLFSEFFVDGVDQFFIIESEDVLIEQESGSRYLRQ</sequence>
<dbReference type="KEGG" id="ddo:I597_1597"/>
<dbReference type="PROSITE" id="PS51257">
    <property type="entry name" value="PROKAR_LIPOPROTEIN"/>
    <property type="match status" value="1"/>
</dbReference>
<dbReference type="RefSeq" id="WP_035328186.1">
    <property type="nucleotide sequence ID" value="NZ_CP015125.1"/>
</dbReference>
<organism evidence="2 3">
    <name type="scientific">Dokdonia donghaensis DSW-1</name>
    <dbReference type="NCBI Taxonomy" id="1300343"/>
    <lineage>
        <taxon>Bacteria</taxon>
        <taxon>Pseudomonadati</taxon>
        <taxon>Bacteroidota</taxon>
        <taxon>Flavobacteriia</taxon>
        <taxon>Flavobacteriales</taxon>
        <taxon>Flavobacteriaceae</taxon>
        <taxon>Dokdonia</taxon>
    </lineage>
</organism>
<gene>
    <name evidence="2" type="ORF">NV36_13580</name>
</gene>
<proteinExistence type="predicted"/>
<comment type="caution">
    <text evidence="2">The sequence shown here is derived from an EMBL/GenBank/DDBJ whole genome shotgun (WGS) entry which is preliminary data.</text>
</comment>
<feature type="signal peptide" evidence="1">
    <location>
        <begin position="1"/>
        <end position="19"/>
    </location>
</feature>
<dbReference type="AlphaFoldDB" id="A0A0A2GZ01"/>
<dbReference type="EMBL" id="JSAQ01000001">
    <property type="protein sequence ID" value="KGO07768.1"/>
    <property type="molecule type" value="Genomic_DNA"/>
</dbReference>
<reference evidence="2 3" key="1">
    <citation type="submission" date="2014-10" db="EMBL/GenBank/DDBJ databases">
        <title>Draft genome sequence of the proteorhodopsin-containing marine bacterium Dokdonia donghaensis.</title>
        <authorList>
            <person name="Gomez-Consarnau L."/>
            <person name="Gonzalez J.M."/>
            <person name="Riedel T."/>
            <person name="Jaenicke S."/>
            <person name="Wagner-Doebler I."/>
            <person name="Fuhrman J.A."/>
        </authorList>
    </citation>
    <scope>NUCLEOTIDE SEQUENCE [LARGE SCALE GENOMIC DNA]</scope>
    <source>
        <strain evidence="2 3">DSW-1</strain>
    </source>
</reference>
<keyword evidence="3" id="KW-1185">Reference proteome</keyword>
<dbReference type="Proteomes" id="UP000030140">
    <property type="component" value="Unassembled WGS sequence"/>
</dbReference>
<evidence type="ECO:0008006" key="4">
    <source>
        <dbReference type="Google" id="ProtNLM"/>
    </source>
</evidence>
<evidence type="ECO:0000256" key="1">
    <source>
        <dbReference type="SAM" id="SignalP"/>
    </source>
</evidence>
<feature type="chain" id="PRO_5001999295" description="Lipoprotein" evidence="1">
    <location>
        <begin position="20"/>
        <end position="121"/>
    </location>
</feature>
<accession>A0A0A2GZ01</accession>
<name>A0A0A2GZ01_9FLAO</name>